<accession>Q6ALX4</accession>
<name>Q6ALX4_DESPS</name>
<evidence type="ECO:0000313" key="3">
    <source>
        <dbReference type="Proteomes" id="UP000000602"/>
    </source>
</evidence>
<feature type="transmembrane region" description="Helical" evidence="1">
    <location>
        <begin position="38"/>
        <end position="60"/>
    </location>
</feature>
<keyword evidence="3" id="KW-1185">Reference proteome</keyword>
<dbReference type="AlphaFoldDB" id="Q6ALX4"/>
<feature type="transmembrane region" description="Helical" evidence="1">
    <location>
        <begin position="151"/>
        <end position="178"/>
    </location>
</feature>
<proteinExistence type="predicted"/>
<reference evidence="3" key="1">
    <citation type="journal article" date="2004" name="Environ. Microbiol.">
        <title>The genome of Desulfotalea psychrophila, a sulfate-reducing bacterium from permanently cold Arctic sediments.</title>
        <authorList>
            <person name="Rabus R."/>
            <person name="Ruepp A."/>
            <person name="Frickey T."/>
            <person name="Rattei T."/>
            <person name="Fartmann B."/>
            <person name="Stark M."/>
            <person name="Bauer M."/>
            <person name="Zibat A."/>
            <person name="Lombardot T."/>
            <person name="Becker I."/>
            <person name="Amann J."/>
            <person name="Gellner K."/>
            <person name="Teeling H."/>
            <person name="Leuschner W.D."/>
            <person name="Gloeckner F.-O."/>
            <person name="Lupas A.N."/>
            <person name="Amann R."/>
            <person name="Klenk H.-P."/>
        </authorList>
    </citation>
    <scope>NUCLEOTIDE SEQUENCE [LARGE SCALE GENOMIC DNA]</scope>
    <source>
        <strain evidence="3">DSM 12343 / LSv54</strain>
    </source>
</reference>
<dbReference type="HOGENOM" id="CLU_037802_0_1_7"/>
<feature type="transmembrane region" description="Helical" evidence="1">
    <location>
        <begin position="110"/>
        <end position="130"/>
    </location>
</feature>
<keyword evidence="1" id="KW-1133">Transmembrane helix</keyword>
<keyword evidence="1" id="KW-0472">Membrane</keyword>
<dbReference type="Pfam" id="PF04143">
    <property type="entry name" value="Sulf_transp"/>
    <property type="match status" value="1"/>
</dbReference>
<protein>
    <submittedName>
        <fullName evidence="2">Hypothetical membrane protein</fullName>
    </submittedName>
</protein>
<dbReference type="Proteomes" id="UP000000602">
    <property type="component" value="Chromosome"/>
</dbReference>
<sequence length="188" mass="19531">MSIVLAIVLGLFFGFVLQKIGAADPQIIIDMLRLKNLHLMKAILLAIGLSSLALFSLLNLGFIDMGNLSVKASYVGVIVGGAIMGLGWAISGFCPGTGLAALGTGRKDALFFVLGGLVGAQLFTLVYAALKGTFLFKSLGGKMTLAATGNNALQTFFPSISAVLVAGAIAIILILIAWKLPEKQGDNF</sequence>
<dbReference type="eggNOG" id="COG2391">
    <property type="taxonomic scope" value="Bacteria"/>
</dbReference>
<dbReference type="RefSeq" id="WP_011189163.1">
    <property type="nucleotide sequence ID" value="NC_006138.1"/>
</dbReference>
<organism evidence="2 3">
    <name type="scientific">Desulfotalea psychrophila (strain LSv54 / DSM 12343)</name>
    <dbReference type="NCBI Taxonomy" id="177439"/>
    <lineage>
        <taxon>Bacteria</taxon>
        <taxon>Pseudomonadati</taxon>
        <taxon>Thermodesulfobacteriota</taxon>
        <taxon>Desulfobulbia</taxon>
        <taxon>Desulfobulbales</taxon>
        <taxon>Desulfocapsaceae</taxon>
        <taxon>Desulfotalea</taxon>
    </lineage>
</organism>
<dbReference type="InterPro" id="IPR007272">
    <property type="entry name" value="Sulf_transp_TsuA/YedE"/>
</dbReference>
<keyword evidence="1" id="KW-0812">Transmembrane</keyword>
<dbReference type="EMBL" id="CR522870">
    <property type="protein sequence ID" value="CAG36651.1"/>
    <property type="molecule type" value="Genomic_DNA"/>
</dbReference>
<evidence type="ECO:0000313" key="2">
    <source>
        <dbReference type="EMBL" id="CAG36651.1"/>
    </source>
</evidence>
<dbReference type="STRING" id="177439.DP1922"/>
<dbReference type="OrthoDB" id="9790409at2"/>
<dbReference type="KEGG" id="dps:DP1922"/>
<evidence type="ECO:0000256" key="1">
    <source>
        <dbReference type="SAM" id="Phobius"/>
    </source>
</evidence>
<gene>
    <name evidence="2" type="ordered locus">DP1922</name>
</gene>
<feature type="transmembrane region" description="Helical" evidence="1">
    <location>
        <begin position="72"/>
        <end position="90"/>
    </location>
</feature>